<reference evidence="9 10" key="1">
    <citation type="submission" date="2019-08" db="EMBL/GenBank/DDBJ databases">
        <title>Genomes of Subsaximicrobium wynnwilliamsii strains.</title>
        <authorList>
            <person name="Bowman J.P."/>
        </authorList>
    </citation>
    <scope>NUCLEOTIDE SEQUENCE [LARGE SCALE GENOMIC DNA]</scope>
    <source>
        <strain evidence="9 10">2-80-2</strain>
    </source>
</reference>
<accession>A0A5C6ZMN6</accession>
<sequence>MRQFILAVVLLFIQFSIQAQELQSPSAFLGYELGTQFSRQSQVVDYFEQVQKATPQQVKLQYYGKTNERRPLLLAFVSSEENLKNLEQIRENNLKHAGVAQGNSEANNIAIVWLSYNVHGNEASSTEAAMNTIYKLLTEKQEWLKNTVVIIDPCVNPDGRDRYVNWYNETASLPYDKDQQASEHQEPWPGGRPNHYLFDLNRDWVWATQVETQARLKVYNQWLPQIHVDFHEQGIEKPYYFAPAAAPFHEIISDWQRDFQTEIGKNNAKYFDQNGWLYFTRERFDLLYPSYGDTYPTYMGAIGMTYEQAGHGRAGLGIMTDEGEELTLIDRLKHHTTSGLSTVEMASKNAAKLNLEFAKFFDNSALQTKSYVLQGNADKIERLTQLLDKHAISYGFAQGGSVSGYDYASNNEGKRSTDSEDLVVSTNQPKGKMVKVLFEAQTKLVDSLTYDITAWSIPFAYGLDALASKSLIPTSTLGKSPQLNTVSNNATGYIFKWNSLQDAQFLAELLKANIRVRFTEKPMDTQGAVYNRGSLIVIRGDNKTLADFDAQLLQISNKHQRRLIGIKSGFSTSAPDFGSPDVKLVHPPKIALLSGDYTYSLNYGEIWYFFEQELQYPVTTINTKYLYRSDLSKYDILIMPNGNYSELLNDKLLADLKDWIRAGGKLIAIDAAMRSFVDKEGFGLSLNKQEADSSKVAKKNKLIPYADREREAIKNSITGAIFKTKVDTTHPMAFGYGDDYFSLKLGADSYQLLESGYNVAYLGEDPKSVAGFVGNEAAKKLDNSLVFGEQPIGQGSVIYMVDNVLFRNFWDNGKLFFVNALFYVGAE</sequence>
<evidence type="ECO:0000259" key="8">
    <source>
        <dbReference type="SMART" id="SM00631"/>
    </source>
</evidence>
<comment type="cofactor">
    <cofactor evidence="1">
        <name>Zn(2+)</name>
        <dbReference type="ChEBI" id="CHEBI:29105"/>
    </cofactor>
</comment>
<evidence type="ECO:0000256" key="7">
    <source>
        <dbReference type="SAM" id="SignalP"/>
    </source>
</evidence>
<dbReference type="SMART" id="SM00631">
    <property type="entry name" value="Zn_pept"/>
    <property type="match status" value="1"/>
</dbReference>
<protein>
    <submittedName>
        <fullName evidence="9">Zinc carboxypeptidase</fullName>
    </submittedName>
</protein>
<proteinExistence type="inferred from homology"/>
<dbReference type="CDD" id="cd03143">
    <property type="entry name" value="A4_beta-galactosidase_middle_domain"/>
    <property type="match status" value="1"/>
</dbReference>
<dbReference type="SUPFAM" id="SSF53187">
    <property type="entry name" value="Zn-dependent exopeptidases"/>
    <property type="match status" value="1"/>
</dbReference>
<feature type="domain" description="Peptidase M14" evidence="8">
    <location>
        <begin position="37"/>
        <end position="325"/>
    </location>
</feature>
<evidence type="ECO:0000256" key="4">
    <source>
        <dbReference type="ARBA" id="ARBA00022801"/>
    </source>
</evidence>
<dbReference type="PANTHER" id="PTHR11705">
    <property type="entry name" value="PROTEASE FAMILY M14 CARBOXYPEPTIDASE A,B"/>
    <property type="match status" value="1"/>
</dbReference>
<evidence type="ECO:0000313" key="10">
    <source>
        <dbReference type="Proteomes" id="UP000321578"/>
    </source>
</evidence>
<evidence type="ECO:0000256" key="3">
    <source>
        <dbReference type="ARBA" id="ARBA00022670"/>
    </source>
</evidence>
<dbReference type="Pfam" id="PF00246">
    <property type="entry name" value="Peptidase_M14"/>
    <property type="match status" value="1"/>
</dbReference>
<dbReference type="PANTHER" id="PTHR11705:SF143">
    <property type="entry name" value="SLL0236 PROTEIN"/>
    <property type="match status" value="1"/>
</dbReference>
<organism evidence="9 10">
    <name type="scientific">Subsaximicrobium wynnwilliamsii</name>
    <dbReference type="NCBI Taxonomy" id="291179"/>
    <lineage>
        <taxon>Bacteria</taxon>
        <taxon>Pseudomonadati</taxon>
        <taxon>Bacteroidota</taxon>
        <taxon>Flavobacteriia</taxon>
        <taxon>Flavobacteriales</taxon>
        <taxon>Flavobacteriaceae</taxon>
        <taxon>Subsaximicrobium</taxon>
    </lineage>
</organism>
<evidence type="ECO:0000256" key="1">
    <source>
        <dbReference type="ARBA" id="ARBA00001947"/>
    </source>
</evidence>
<gene>
    <name evidence="9" type="ORF">ESY86_04170</name>
</gene>
<dbReference type="EMBL" id="VORO01000003">
    <property type="protein sequence ID" value="TXD90571.1"/>
    <property type="molecule type" value="Genomic_DNA"/>
</dbReference>
<dbReference type="Gene3D" id="3.40.50.880">
    <property type="match status" value="1"/>
</dbReference>
<keyword evidence="9" id="KW-0121">Carboxypeptidase</keyword>
<dbReference type="GO" id="GO:0008270">
    <property type="term" value="F:zinc ion binding"/>
    <property type="evidence" value="ECO:0007669"/>
    <property type="project" value="InterPro"/>
</dbReference>
<keyword evidence="3" id="KW-0645">Protease</keyword>
<keyword evidence="5" id="KW-0862">Zinc</keyword>
<keyword evidence="4" id="KW-0378">Hydrolase</keyword>
<dbReference type="CDD" id="cd06238">
    <property type="entry name" value="M14-like"/>
    <property type="match status" value="1"/>
</dbReference>
<dbReference type="GO" id="GO:0005615">
    <property type="term" value="C:extracellular space"/>
    <property type="evidence" value="ECO:0007669"/>
    <property type="project" value="TreeGrafter"/>
</dbReference>
<dbReference type="InterPro" id="IPR029062">
    <property type="entry name" value="Class_I_gatase-like"/>
</dbReference>
<comment type="similarity">
    <text evidence="2">Belongs to the peptidase M14 family.</text>
</comment>
<dbReference type="GO" id="GO:0006508">
    <property type="term" value="P:proteolysis"/>
    <property type="evidence" value="ECO:0007669"/>
    <property type="project" value="UniProtKB-KW"/>
</dbReference>
<name>A0A5C6ZMN6_9FLAO</name>
<dbReference type="InterPro" id="IPR000834">
    <property type="entry name" value="Peptidase_M14"/>
</dbReference>
<keyword evidence="10" id="KW-1185">Reference proteome</keyword>
<evidence type="ECO:0000256" key="5">
    <source>
        <dbReference type="ARBA" id="ARBA00022833"/>
    </source>
</evidence>
<dbReference type="Gene3D" id="3.40.630.10">
    <property type="entry name" value="Zn peptidases"/>
    <property type="match status" value="1"/>
</dbReference>
<evidence type="ECO:0000313" key="9">
    <source>
        <dbReference type="EMBL" id="TXD90571.1"/>
    </source>
</evidence>
<evidence type="ECO:0000256" key="2">
    <source>
        <dbReference type="ARBA" id="ARBA00005988"/>
    </source>
</evidence>
<feature type="signal peptide" evidence="7">
    <location>
        <begin position="1"/>
        <end position="19"/>
    </location>
</feature>
<dbReference type="AlphaFoldDB" id="A0A5C6ZMN6"/>
<feature type="chain" id="PRO_5022923176" evidence="7">
    <location>
        <begin position="20"/>
        <end position="827"/>
    </location>
</feature>
<keyword evidence="7" id="KW-0732">Signal</keyword>
<dbReference type="OrthoDB" id="9758209at2"/>
<dbReference type="GO" id="GO:0004181">
    <property type="term" value="F:metallocarboxypeptidase activity"/>
    <property type="evidence" value="ECO:0007669"/>
    <property type="project" value="InterPro"/>
</dbReference>
<comment type="caution">
    <text evidence="9">The sequence shown here is derived from an EMBL/GenBank/DDBJ whole genome shotgun (WGS) entry which is preliminary data.</text>
</comment>
<evidence type="ECO:0000256" key="6">
    <source>
        <dbReference type="ARBA" id="ARBA00023049"/>
    </source>
</evidence>
<dbReference type="SUPFAM" id="SSF52317">
    <property type="entry name" value="Class I glutamine amidotransferase-like"/>
    <property type="match status" value="1"/>
</dbReference>
<keyword evidence="6" id="KW-0482">Metalloprotease</keyword>
<dbReference type="Proteomes" id="UP000321578">
    <property type="component" value="Unassembled WGS sequence"/>
</dbReference>
<dbReference type="RefSeq" id="WP_147085317.1">
    <property type="nucleotide sequence ID" value="NZ_VORM01000002.1"/>
</dbReference>